<keyword evidence="2" id="KW-1185">Reference proteome</keyword>
<comment type="caution">
    <text evidence="1">The sequence shown here is derived from an EMBL/GenBank/DDBJ whole genome shotgun (WGS) entry which is preliminary data.</text>
</comment>
<name>A0A2P6V423_9CHLO</name>
<dbReference type="PANTHER" id="PTHR31366">
    <property type="entry name" value="UPF0739 PROTEIN C1ORF74"/>
    <property type="match status" value="1"/>
</dbReference>
<sequence>MAGLAEAYGELSRVVGSSRALRAACPRLLRDVLAVLTGLRPAFMLDYALLPAERLAAAAAAVAAALHLGPAAAGCCVAELGGCAYLVCPAALPDLQAQAGGAAGRQADATEQTAVVLAGGTAQLAPLMFVAFDGPRARWATEAEAVDAAGALQAVRRGLLAAVGGSGGGATPAGAAAAAAAAARSLPVIQAEGLPGWQALAPPTASGYLLGYPALYLCHDLEGAQAATHGLSSGSLCLHQAGCALAAAGAAGVPQPDAWEQPLLAFSVPDDLAAAPAWEVCLAAWQAELEARRGAAASALGGRDSWGTLQLRVASQPPRPVAL</sequence>
<evidence type="ECO:0000313" key="2">
    <source>
        <dbReference type="Proteomes" id="UP000239649"/>
    </source>
</evidence>
<dbReference type="Proteomes" id="UP000239649">
    <property type="component" value="Unassembled WGS sequence"/>
</dbReference>
<evidence type="ECO:0000313" key="1">
    <source>
        <dbReference type="EMBL" id="PSC68834.1"/>
    </source>
</evidence>
<dbReference type="PANTHER" id="PTHR31366:SF2">
    <property type="entry name" value="UPF0739 PROTEIN C1ORF74"/>
    <property type="match status" value="1"/>
</dbReference>
<gene>
    <name evidence="1" type="ORF">C2E20_7598</name>
</gene>
<accession>A0A2P6V423</accession>
<dbReference type="InterPro" id="IPR027850">
    <property type="entry name" value="DUF4504"/>
</dbReference>
<dbReference type="EMBL" id="LHPF02000032">
    <property type="protein sequence ID" value="PSC68834.1"/>
    <property type="molecule type" value="Genomic_DNA"/>
</dbReference>
<organism evidence="1 2">
    <name type="scientific">Micractinium conductrix</name>
    <dbReference type="NCBI Taxonomy" id="554055"/>
    <lineage>
        <taxon>Eukaryota</taxon>
        <taxon>Viridiplantae</taxon>
        <taxon>Chlorophyta</taxon>
        <taxon>core chlorophytes</taxon>
        <taxon>Trebouxiophyceae</taxon>
        <taxon>Chlorellales</taxon>
        <taxon>Chlorellaceae</taxon>
        <taxon>Chlorella clade</taxon>
        <taxon>Micractinium</taxon>
    </lineage>
</organism>
<dbReference type="AlphaFoldDB" id="A0A2P6V423"/>
<reference evidence="1 2" key="1">
    <citation type="journal article" date="2018" name="Plant J.">
        <title>Genome sequences of Chlorella sorokiniana UTEX 1602 and Micractinium conductrix SAG 241.80: implications to maltose excretion by a green alga.</title>
        <authorList>
            <person name="Arriola M.B."/>
            <person name="Velmurugan N."/>
            <person name="Zhang Y."/>
            <person name="Plunkett M.H."/>
            <person name="Hondzo H."/>
            <person name="Barney B.M."/>
        </authorList>
    </citation>
    <scope>NUCLEOTIDE SEQUENCE [LARGE SCALE GENOMIC DNA]</scope>
    <source>
        <strain evidence="1 2">SAG 241.80</strain>
    </source>
</reference>
<proteinExistence type="predicted"/>
<protein>
    <submittedName>
        <fullName evidence="1">Uncharacterized protein</fullName>
    </submittedName>
</protein>